<protein>
    <submittedName>
        <fullName evidence="2">Uncharacterized protein</fullName>
    </submittedName>
</protein>
<dbReference type="EMBL" id="CAUYUJ010018474">
    <property type="protein sequence ID" value="CAK0883863.1"/>
    <property type="molecule type" value="Genomic_DNA"/>
</dbReference>
<evidence type="ECO:0000313" key="2">
    <source>
        <dbReference type="EMBL" id="CAK0883863.1"/>
    </source>
</evidence>
<accession>A0ABN9WC25</accession>
<feature type="compositionally biased region" description="Basic and acidic residues" evidence="1">
    <location>
        <begin position="23"/>
        <end position="77"/>
    </location>
</feature>
<evidence type="ECO:0000313" key="3">
    <source>
        <dbReference type="Proteomes" id="UP001189429"/>
    </source>
</evidence>
<feature type="region of interest" description="Disordered" evidence="1">
    <location>
        <begin position="1"/>
        <end position="77"/>
    </location>
</feature>
<organism evidence="2 3">
    <name type="scientific">Prorocentrum cordatum</name>
    <dbReference type="NCBI Taxonomy" id="2364126"/>
    <lineage>
        <taxon>Eukaryota</taxon>
        <taxon>Sar</taxon>
        <taxon>Alveolata</taxon>
        <taxon>Dinophyceae</taxon>
        <taxon>Prorocentrales</taxon>
        <taxon>Prorocentraceae</taxon>
        <taxon>Prorocentrum</taxon>
    </lineage>
</organism>
<keyword evidence="3" id="KW-1185">Reference proteome</keyword>
<sequence>DLRKLDGGPGPRAGPSASAELQDTERRLRAAVRRSEAEADQERAGLLREGAELEGQEEHLARRRDAALTRTRGLFEE</sequence>
<comment type="caution">
    <text evidence="2">The sequence shown here is derived from an EMBL/GenBank/DDBJ whole genome shotgun (WGS) entry which is preliminary data.</text>
</comment>
<gene>
    <name evidence="2" type="ORF">PCOR1329_LOCUS65960</name>
</gene>
<evidence type="ECO:0000256" key="1">
    <source>
        <dbReference type="SAM" id="MobiDB-lite"/>
    </source>
</evidence>
<feature type="non-terminal residue" evidence="2">
    <location>
        <position position="1"/>
    </location>
</feature>
<dbReference type="Proteomes" id="UP001189429">
    <property type="component" value="Unassembled WGS sequence"/>
</dbReference>
<feature type="non-terminal residue" evidence="2">
    <location>
        <position position="77"/>
    </location>
</feature>
<proteinExistence type="predicted"/>
<reference evidence="2" key="1">
    <citation type="submission" date="2023-10" db="EMBL/GenBank/DDBJ databases">
        <authorList>
            <person name="Chen Y."/>
            <person name="Shah S."/>
            <person name="Dougan E. K."/>
            <person name="Thang M."/>
            <person name="Chan C."/>
        </authorList>
    </citation>
    <scope>NUCLEOTIDE SEQUENCE [LARGE SCALE GENOMIC DNA]</scope>
</reference>
<name>A0ABN9WC25_9DINO</name>